<dbReference type="Proteomes" id="UP000271291">
    <property type="component" value="Chromosome"/>
</dbReference>
<gene>
    <name evidence="7" type="ORF">DDJ31_15000</name>
    <name evidence="6" type="ORF">ELQ87_24270</name>
</gene>
<dbReference type="EMBL" id="CP034687">
    <property type="protein sequence ID" value="AZS87020.1"/>
    <property type="molecule type" value="Genomic_DNA"/>
</dbReference>
<organism evidence="6 8">
    <name type="scientific">Streptomyces griseoviridis</name>
    <dbReference type="NCBI Taxonomy" id="45398"/>
    <lineage>
        <taxon>Bacteria</taxon>
        <taxon>Bacillati</taxon>
        <taxon>Actinomycetota</taxon>
        <taxon>Actinomycetes</taxon>
        <taxon>Kitasatosporales</taxon>
        <taxon>Streptomycetaceae</taxon>
        <taxon>Streptomyces</taxon>
    </lineage>
</organism>
<dbReference type="EMBL" id="CP029078">
    <property type="protein sequence ID" value="QCN86125.1"/>
    <property type="molecule type" value="Genomic_DNA"/>
</dbReference>
<dbReference type="PANTHER" id="PTHR42847:SF4">
    <property type="entry name" value="ALKANESULFONATE MONOOXYGENASE-RELATED"/>
    <property type="match status" value="1"/>
</dbReference>
<dbReference type="EC" id="1.-.-.-" evidence="6"/>
<dbReference type="InterPro" id="IPR019921">
    <property type="entry name" value="Lucif-like_OxRdtase_Rv2161c"/>
</dbReference>
<evidence type="ECO:0000256" key="4">
    <source>
        <dbReference type="ARBA" id="ARBA00023033"/>
    </source>
</evidence>
<evidence type="ECO:0000313" key="7">
    <source>
        <dbReference type="EMBL" id="QCN86125.1"/>
    </source>
</evidence>
<reference evidence="6 8" key="2">
    <citation type="submission" date="2018-12" db="EMBL/GenBank/DDBJ databases">
        <title>Streptomyces griseoviridis F1-27 complete genome.</title>
        <authorList>
            <person name="Mariita R.M."/>
            <person name="Sello J.K."/>
        </authorList>
    </citation>
    <scope>NUCLEOTIDE SEQUENCE [LARGE SCALE GENOMIC DNA]</scope>
    <source>
        <strain evidence="6 8">F1-27</strain>
    </source>
</reference>
<dbReference type="InterPro" id="IPR011251">
    <property type="entry name" value="Luciferase-like_dom"/>
</dbReference>
<dbReference type="Pfam" id="PF00296">
    <property type="entry name" value="Bac_luciferase"/>
    <property type="match status" value="1"/>
</dbReference>
<evidence type="ECO:0000313" key="8">
    <source>
        <dbReference type="Proteomes" id="UP000271291"/>
    </source>
</evidence>
<dbReference type="InterPro" id="IPR036661">
    <property type="entry name" value="Luciferase-like_sf"/>
</dbReference>
<dbReference type="GO" id="GO:0046306">
    <property type="term" value="P:alkanesulfonate catabolic process"/>
    <property type="evidence" value="ECO:0007669"/>
    <property type="project" value="TreeGrafter"/>
</dbReference>
<dbReference type="InterPro" id="IPR050172">
    <property type="entry name" value="SsuD_RutA_monooxygenase"/>
</dbReference>
<feature type="domain" description="Luciferase-like" evidence="5">
    <location>
        <begin position="14"/>
        <end position="263"/>
    </location>
</feature>
<keyword evidence="3 6" id="KW-0560">Oxidoreductase</keyword>
<evidence type="ECO:0000256" key="3">
    <source>
        <dbReference type="ARBA" id="ARBA00023002"/>
    </source>
</evidence>
<dbReference type="GO" id="GO:0008726">
    <property type="term" value="F:alkanesulfonate monooxygenase activity"/>
    <property type="evidence" value="ECO:0007669"/>
    <property type="project" value="TreeGrafter"/>
</dbReference>
<evidence type="ECO:0000313" key="9">
    <source>
        <dbReference type="Proteomes" id="UP000501753"/>
    </source>
</evidence>
<evidence type="ECO:0000259" key="5">
    <source>
        <dbReference type="Pfam" id="PF00296"/>
    </source>
</evidence>
<accession>A0A3Q9KY13</accession>
<evidence type="ECO:0000256" key="1">
    <source>
        <dbReference type="ARBA" id="ARBA00022630"/>
    </source>
</evidence>
<evidence type="ECO:0000313" key="6">
    <source>
        <dbReference type="EMBL" id="AZS87020.1"/>
    </source>
</evidence>
<reference evidence="7 9" key="1">
    <citation type="submission" date="2018-04" db="EMBL/GenBank/DDBJ databases">
        <title>Complete genome sequences of Streptomyces griseoviridis K61 and characterization of antagonistic properties of biological control agents.</title>
        <authorList>
            <person name="Mariita R.M."/>
            <person name="Sello J.K."/>
        </authorList>
    </citation>
    <scope>NUCLEOTIDE SEQUENCE [LARGE SCALE GENOMIC DNA]</scope>
    <source>
        <strain evidence="7 9">K61</strain>
    </source>
</reference>
<dbReference type="Gene3D" id="3.20.20.30">
    <property type="entry name" value="Luciferase-like domain"/>
    <property type="match status" value="1"/>
</dbReference>
<dbReference type="RefSeq" id="WP_127179822.1">
    <property type="nucleotide sequence ID" value="NZ_CP029078.1"/>
</dbReference>
<dbReference type="AlphaFoldDB" id="A0A3Q9KY13"/>
<dbReference type="PANTHER" id="PTHR42847">
    <property type="entry name" value="ALKANESULFONATE MONOOXYGENASE"/>
    <property type="match status" value="1"/>
</dbReference>
<sequence length="298" mass="31994">MRIGFTLPQFGSMARQADQVAGFARQAESLGADSLWVGDRLLAPVRPIVGYAGTDTIPEGFNRRLDPFALMTIAATVTERPLIGSNVLNATWYPPALLERSLTTIDLVSGGRLLAGFGVGWSPEEYQAVGLPMEKRGARLDESLDALEALWTTDPASYQGSYWTVPATHADLRPARKPRPPIYLGGAAPAALRRIARRADGWLPVAVPGAVVFDPASVNEPLARIRALAEGYGRDPGAVDVVLRINPTATASLDDIVATVVRAGDETDVDHVFVELMYIAEEVDQALELAGRILDAAR</sequence>
<name>A0A3Q9KY13_STRGD</name>
<evidence type="ECO:0000256" key="2">
    <source>
        <dbReference type="ARBA" id="ARBA00022643"/>
    </source>
</evidence>
<dbReference type="NCBIfam" id="TIGR03619">
    <property type="entry name" value="F420_Rv2161c"/>
    <property type="match status" value="1"/>
</dbReference>
<keyword evidence="1" id="KW-0285">Flavoprotein</keyword>
<keyword evidence="4" id="KW-0503">Monooxygenase</keyword>
<dbReference type="OrthoDB" id="3206024at2"/>
<proteinExistence type="predicted"/>
<dbReference type="Proteomes" id="UP000501753">
    <property type="component" value="Chromosome"/>
</dbReference>
<keyword evidence="2" id="KW-0288">FMN</keyword>
<keyword evidence="9" id="KW-1185">Reference proteome</keyword>
<protein>
    <submittedName>
        <fullName evidence="7">LLM class F420-dependent oxidoreductase</fullName>
    </submittedName>
    <submittedName>
        <fullName evidence="6">TIGR03619 family F420-dependent LLM class oxidoreductase</fullName>
        <ecNumber evidence="6">1.-.-.-</ecNumber>
    </submittedName>
</protein>
<dbReference type="KEGG" id="sgd:ELQ87_24270"/>
<dbReference type="SUPFAM" id="SSF51679">
    <property type="entry name" value="Bacterial luciferase-like"/>
    <property type="match status" value="1"/>
</dbReference>